<dbReference type="GO" id="GO:0008652">
    <property type="term" value="P:amino acid biosynthetic process"/>
    <property type="evidence" value="ECO:0007669"/>
    <property type="project" value="UniProtKB-KW"/>
</dbReference>
<evidence type="ECO:0000313" key="5">
    <source>
        <dbReference type="EMBL" id="KAH7430952.1"/>
    </source>
</evidence>
<dbReference type="OrthoDB" id="2019938at2759"/>
<dbReference type="GO" id="GO:0009073">
    <property type="term" value="P:aromatic amino acid family biosynthetic process"/>
    <property type="evidence" value="ECO:0007669"/>
    <property type="project" value="UniProtKB-UniRule"/>
</dbReference>
<dbReference type="SMART" id="SM00956">
    <property type="entry name" value="RQC"/>
    <property type="match status" value="1"/>
</dbReference>
<dbReference type="GO" id="GO:0009423">
    <property type="term" value="P:chorismate biosynthetic process"/>
    <property type="evidence" value="ECO:0007669"/>
    <property type="project" value="UniProtKB-UniRule"/>
</dbReference>
<comment type="similarity">
    <text evidence="3">Belongs to the EPSP synthase family.</text>
</comment>
<dbReference type="Gene3D" id="1.10.10.10">
    <property type="entry name" value="Winged helix-like DNA-binding domain superfamily/Winged helix DNA-binding domain"/>
    <property type="match status" value="1"/>
</dbReference>
<dbReference type="GO" id="GO:0006260">
    <property type="term" value="P:DNA replication"/>
    <property type="evidence" value="ECO:0007669"/>
    <property type="project" value="InterPro"/>
</dbReference>
<dbReference type="Pfam" id="PF09382">
    <property type="entry name" value="RQC"/>
    <property type="match status" value="1"/>
</dbReference>
<protein>
    <recommendedName>
        <fullName evidence="3">3-phosphoshikimate 1-carboxyvinyltransferase</fullName>
        <ecNumber evidence="3">2.5.1.19</ecNumber>
    </recommendedName>
</protein>
<dbReference type="AlphaFoldDB" id="A0A8T2U6J2"/>
<dbReference type="GO" id="GO:0006281">
    <property type="term" value="P:DNA repair"/>
    <property type="evidence" value="ECO:0007669"/>
    <property type="project" value="InterPro"/>
</dbReference>
<dbReference type="GO" id="GO:0003866">
    <property type="term" value="F:3-phosphoshikimate 1-carboxyvinyltransferase activity"/>
    <property type="evidence" value="ECO:0007669"/>
    <property type="project" value="UniProtKB-UniRule"/>
</dbReference>
<keyword evidence="3" id="KW-0028">Amino-acid biosynthesis</keyword>
<sequence length="492" mass="55443">MRRNVQERDMSEEVHLLLSSVDLCGGGFGIVMTSDVLCGSRSKRVLENKFDELRLYGLGSSKTSNWWKALSDELLEEGYLKETRRDMYRFVSVGPVGKNFLQNASSWQVPIMITPSPEMRDEESKQSGVTDNRANLLALQQESQSFCSLEMRELGRASYTLDGQLGADRPGLLYEIFAVLTNHNCNIVASEAWTHNTRVASVVYVTDHDTLWPINDNQKLTVMKEQLQNVLRGAEDSRGVKTNFSLGLTHKDRRLHQIMFADRDYEGFSDCSVDSKLNISIANCVEKGYSVVNIRCLDRPKPLYDIVCTITDMQYVVSHGTIDSDGPFANKEYYIRHMDGCTLDTEGEKQRVIKCMEAAIKRRSPQGIRLELCTTDRVGLLSEITRVFRENGLSIANARVTTQGEKVVNSFYVTNMSGGPMDMRIIEAVRNEIGKQILSRLRGIDVNRNSMPDVDGVTAVRDVANWRVKETERMVALFTELQKLGADVVMGS</sequence>
<evidence type="ECO:0000256" key="1">
    <source>
        <dbReference type="ARBA" id="ARBA00022679"/>
    </source>
</evidence>
<dbReference type="SUPFAM" id="SSF55205">
    <property type="entry name" value="EPT/RTPC-like"/>
    <property type="match status" value="1"/>
</dbReference>
<dbReference type="GO" id="GO:0043138">
    <property type="term" value="F:3'-5' DNA helicase activity"/>
    <property type="evidence" value="ECO:0007669"/>
    <property type="project" value="InterPro"/>
</dbReference>
<evidence type="ECO:0000313" key="6">
    <source>
        <dbReference type="Proteomes" id="UP000825935"/>
    </source>
</evidence>
<keyword evidence="6" id="KW-1185">Reference proteome</keyword>
<evidence type="ECO:0000256" key="3">
    <source>
        <dbReference type="RuleBase" id="RU004164"/>
    </source>
</evidence>
<dbReference type="PROSITE" id="PS51671">
    <property type="entry name" value="ACT"/>
    <property type="match status" value="2"/>
</dbReference>
<dbReference type="InterPro" id="IPR001986">
    <property type="entry name" value="Enolpyruvate_Tfrase_dom"/>
</dbReference>
<dbReference type="CDD" id="cd04897">
    <property type="entry name" value="ACT_ACR_3"/>
    <property type="match status" value="1"/>
</dbReference>
<dbReference type="EC" id="2.5.1.19" evidence="3"/>
<dbReference type="PROSITE" id="PS00885">
    <property type="entry name" value="EPSP_SYNTHASE_2"/>
    <property type="match status" value="1"/>
</dbReference>
<dbReference type="SUPFAM" id="SSF46785">
    <property type="entry name" value="Winged helix' DNA-binding domain"/>
    <property type="match status" value="1"/>
</dbReference>
<evidence type="ECO:0000259" key="4">
    <source>
        <dbReference type="PROSITE" id="PS51671"/>
    </source>
</evidence>
<dbReference type="FunFam" id="1.10.10.10:FF:000513">
    <property type="entry name" value="ATP-dependent DNA helicase"/>
    <property type="match status" value="1"/>
</dbReference>
<feature type="domain" description="ACT" evidence="4">
    <location>
        <begin position="369"/>
        <end position="446"/>
    </location>
</feature>
<comment type="catalytic activity">
    <reaction evidence="3">
        <text>3-phosphoshikimate + phosphoenolpyruvate = 5-O-(1-carboxyvinyl)-3-phosphoshikimate + phosphate</text>
        <dbReference type="Rhea" id="RHEA:21256"/>
        <dbReference type="ChEBI" id="CHEBI:43474"/>
        <dbReference type="ChEBI" id="CHEBI:57701"/>
        <dbReference type="ChEBI" id="CHEBI:58702"/>
        <dbReference type="ChEBI" id="CHEBI:145989"/>
        <dbReference type="EC" id="2.5.1.19"/>
    </reaction>
</comment>
<evidence type="ECO:0000256" key="2">
    <source>
        <dbReference type="ARBA" id="ARBA00022737"/>
    </source>
</evidence>
<dbReference type="Pfam" id="PF01842">
    <property type="entry name" value="ACT"/>
    <property type="match status" value="2"/>
</dbReference>
<proteinExistence type="inferred from homology"/>
<dbReference type="Pfam" id="PF00275">
    <property type="entry name" value="EPSP_synthase"/>
    <property type="match status" value="1"/>
</dbReference>
<organism evidence="5 6">
    <name type="scientific">Ceratopteris richardii</name>
    <name type="common">Triangle waterfern</name>
    <dbReference type="NCBI Taxonomy" id="49495"/>
    <lineage>
        <taxon>Eukaryota</taxon>
        <taxon>Viridiplantae</taxon>
        <taxon>Streptophyta</taxon>
        <taxon>Embryophyta</taxon>
        <taxon>Tracheophyta</taxon>
        <taxon>Polypodiopsida</taxon>
        <taxon>Polypodiidae</taxon>
        <taxon>Polypodiales</taxon>
        <taxon>Pteridineae</taxon>
        <taxon>Pteridaceae</taxon>
        <taxon>Parkerioideae</taxon>
        <taxon>Ceratopteris</taxon>
    </lineage>
</organism>
<dbReference type="SUPFAM" id="SSF55021">
    <property type="entry name" value="ACT-like"/>
    <property type="match status" value="2"/>
</dbReference>
<dbReference type="PANTHER" id="PTHR31096">
    <property type="entry name" value="ACT DOMAIN-CONTAINING PROTEIN ACR4-RELATED"/>
    <property type="match status" value="1"/>
</dbReference>
<name>A0A8T2U6J2_CERRI</name>
<keyword evidence="2" id="KW-0677">Repeat</keyword>
<dbReference type="InterPro" id="IPR036968">
    <property type="entry name" value="Enolpyruvate_Tfrase_sf"/>
</dbReference>
<dbReference type="InterPro" id="IPR013792">
    <property type="entry name" value="RNA3'P_cycl/enolpyr_Trfase_a/b"/>
</dbReference>
<keyword evidence="1 3" id="KW-0808">Transferase</keyword>
<keyword evidence="3" id="KW-0057">Aromatic amino acid biosynthesis</keyword>
<dbReference type="Gene3D" id="3.30.70.260">
    <property type="match status" value="2"/>
</dbReference>
<dbReference type="InterPro" id="IPR018982">
    <property type="entry name" value="RQC_domain"/>
</dbReference>
<comment type="pathway">
    <text evidence="3">Metabolic intermediate biosynthesis; chorismate biosynthesis; chorismate from D-erythrose 4-phosphate and phosphoenolpyruvate: step 6/7.</text>
</comment>
<dbReference type="InterPro" id="IPR040217">
    <property type="entry name" value="ACR1-12"/>
</dbReference>
<gene>
    <name evidence="5" type="ORF">KP509_08G021800</name>
</gene>
<dbReference type="InterPro" id="IPR002912">
    <property type="entry name" value="ACT_dom"/>
</dbReference>
<dbReference type="InterPro" id="IPR036388">
    <property type="entry name" value="WH-like_DNA-bd_sf"/>
</dbReference>
<feature type="domain" description="ACT" evidence="4">
    <location>
        <begin position="161"/>
        <end position="242"/>
    </location>
</feature>
<dbReference type="PANTHER" id="PTHR31096:SF22">
    <property type="entry name" value="ACT DOMAIN-CONTAINING PROTEIN ACR4"/>
    <property type="match status" value="1"/>
</dbReference>
<dbReference type="InterPro" id="IPR036390">
    <property type="entry name" value="WH_DNA-bd_sf"/>
</dbReference>
<dbReference type="InterPro" id="IPR023193">
    <property type="entry name" value="EPSP_synthase_CS"/>
</dbReference>
<reference evidence="5" key="1">
    <citation type="submission" date="2021-08" db="EMBL/GenBank/DDBJ databases">
        <title>WGS assembly of Ceratopteris richardii.</title>
        <authorList>
            <person name="Marchant D.B."/>
            <person name="Chen G."/>
            <person name="Jenkins J."/>
            <person name="Shu S."/>
            <person name="Leebens-Mack J."/>
            <person name="Grimwood J."/>
            <person name="Schmutz J."/>
            <person name="Soltis P."/>
            <person name="Soltis D."/>
            <person name="Chen Z.-H."/>
        </authorList>
    </citation>
    <scope>NUCLEOTIDE SEQUENCE</scope>
    <source>
        <strain evidence="5">Whitten #5841</strain>
        <tissue evidence="5">Leaf</tissue>
    </source>
</reference>
<dbReference type="Gene3D" id="3.65.10.10">
    <property type="entry name" value="Enolpyruvate transferase domain"/>
    <property type="match status" value="1"/>
</dbReference>
<accession>A0A8T2U6J2</accession>
<comment type="caution">
    <text evidence="5">The sequence shown here is derived from an EMBL/GenBank/DDBJ whole genome shotgun (WGS) entry which is preliminary data.</text>
</comment>
<dbReference type="Proteomes" id="UP000825935">
    <property type="component" value="Chromosome 8"/>
</dbReference>
<dbReference type="InterPro" id="IPR045865">
    <property type="entry name" value="ACT-like_dom_sf"/>
</dbReference>
<dbReference type="EMBL" id="CM035413">
    <property type="protein sequence ID" value="KAH7430952.1"/>
    <property type="molecule type" value="Genomic_DNA"/>
</dbReference>